<dbReference type="KEGG" id="psac:PSM36_2880"/>
<proteinExistence type="predicted"/>
<dbReference type="RefSeq" id="WP_076931452.1">
    <property type="nucleotide sequence ID" value="NZ_LT605205.1"/>
</dbReference>
<gene>
    <name evidence="2" type="ORF">PSM36_2880</name>
</gene>
<dbReference type="PANTHER" id="PTHR46844:SF1">
    <property type="entry name" value="SLR5058 PROTEIN"/>
    <property type="match status" value="1"/>
</dbReference>
<evidence type="ECO:0000313" key="2">
    <source>
        <dbReference type="EMBL" id="SCD21674.1"/>
    </source>
</evidence>
<keyword evidence="3" id="KW-1185">Reference proteome</keyword>
<dbReference type="STRING" id="1642647.PSM36_2880"/>
<dbReference type="Pfam" id="PF05729">
    <property type="entry name" value="NACHT"/>
    <property type="match status" value="1"/>
</dbReference>
<dbReference type="PANTHER" id="PTHR46844">
    <property type="entry name" value="SLR5058 PROTEIN"/>
    <property type="match status" value="1"/>
</dbReference>
<dbReference type="Gene3D" id="3.40.50.300">
    <property type="entry name" value="P-loop containing nucleotide triphosphate hydrolases"/>
    <property type="match status" value="1"/>
</dbReference>
<dbReference type="EMBL" id="LT605205">
    <property type="protein sequence ID" value="SCD21674.1"/>
    <property type="molecule type" value="Genomic_DNA"/>
</dbReference>
<protein>
    <recommendedName>
        <fullName evidence="1">NACHT domain-containing protein</fullName>
    </recommendedName>
</protein>
<dbReference type="Proteomes" id="UP000187464">
    <property type="component" value="Chromosome I"/>
</dbReference>
<organism evidence="2 3">
    <name type="scientific">Proteiniphilum saccharofermentans</name>
    <dbReference type="NCBI Taxonomy" id="1642647"/>
    <lineage>
        <taxon>Bacteria</taxon>
        <taxon>Pseudomonadati</taxon>
        <taxon>Bacteroidota</taxon>
        <taxon>Bacteroidia</taxon>
        <taxon>Bacteroidales</taxon>
        <taxon>Dysgonomonadaceae</taxon>
        <taxon>Proteiniphilum</taxon>
    </lineage>
</organism>
<name>A0A1R3TDH6_9BACT</name>
<dbReference type="InterPro" id="IPR007111">
    <property type="entry name" value="NACHT_NTPase"/>
</dbReference>
<sequence>MIGKSKIKKIEELSIADLKGLMVNLIKYLGYNEVVVDSNAIVAINKSPLSSEKFLFILLEQRLSGNVDIGSIYDTIVKYQDTHMANVVYLVSEKNISSGFEKTISQKITHFKLNFIGRDRLIDLINENYNDFWKHKDLNLIEYEKHFCDSLSKDTELKKLKIFNDKYQKLLDIYIEPRIIHFYEDKTTQTPVRKRVTIDDIIKSTKPTILSGDAGAGKSTFLKKIGEQLISLNLDENTTIRNIPIYISTIEIYETNCEIEKLVIKKLSTFFALESLLDISRSYHVRLLIDSIDEFSEDEQKGILIELKNLSERYNFRYVISSRNSDKMESLSDSLFDSYHIEKFNTEQVKKFISKFFLGENAKTESLLEALKENRIIERLPITPLTLSLISILYEENNLEIPATIADIYDNFNSLIIGRLTVSSRIEFVDISFKERILSLYALYLLENDKHTPLTKDEFFHYFNKYFNGKTLPIRKGSLEEVLEYLIDNTGVLIVKDNKWVQFSHDSYMEYYAAVEIFKHRRDKEDLLVENFFDFKWQNSGIFYAGKSKDMPVFLEKIIKKLRNANQLNQYISGVLGSGYLLQALYQTDNKLREEAIHEAIDLNTKSTEVLIKLAADDMVLFKNYSIPILQIMNLLYFYENFNSITVKEPLKMAFCRLYEEYKKTKKVIFALKSVTIALILDSRRISYSKALETIIDDDSIMKEPTLYSILDFSFSTLGGEKYDKLKKEIRENYFPKISEPVKELIKLPASRVRFTKLDTVLSDKKVQLVVEGKTDAEIIEHAYYVLTNGSSPYWSIKSSGNVSGGGASEVAKSISNCKPLIEEDDIVIGIFDHDSKGLQEFRGLKESVFIKNKKDTVRKHRDSNIYALLLPVPGEMDVYLKKDQSFNFFEVEHYFGHQFLIDSGVVEKTDIPDVYKIKESKKAGFSKLVRGVHDRKVFMYFIDLFDAIDEITQIDIEYSAD</sequence>
<dbReference type="InterPro" id="IPR027417">
    <property type="entry name" value="P-loop_NTPase"/>
</dbReference>
<feature type="domain" description="NACHT" evidence="1">
    <location>
        <begin position="207"/>
        <end position="357"/>
    </location>
</feature>
<dbReference type="AlphaFoldDB" id="A0A1R3TDH6"/>
<evidence type="ECO:0000313" key="3">
    <source>
        <dbReference type="Proteomes" id="UP000187464"/>
    </source>
</evidence>
<evidence type="ECO:0000259" key="1">
    <source>
        <dbReference type="Pfam" id="PF05729"/>
    </source>
</evidence>
<accession>A0A1R3TDH6</accession>
<reference evidence="2 3" key="1">
    <citation type="submission" date="2016-08" db="EMBL/GenBank/DDBJ databases">
        <authorList>
            <person name="Seilhamer J.J."/>
        </authorList>
    </citation>
    <scope>NUCLEOTIDE SEQUENCE [LARGE SCALE GENOMIC DNA]</scope>
    <source>
        <strain evidence="2">M3/6</strain>
    </source>
</reference>
<dbReference type="SUPFAM" id="SSF52540">
    <property type="entry name" value="P-loop containing nucleoside triphosphate hydrolases"/>
    <property type="match status" value="1"/>
</dbReference>